<keyword evidence="2" id="KW-1185">Reference proteome</keyword>
<comment type="caution">
    <text evidence="1">The sequence shown here is derived from an EMBL/GenBank/DDBJ whole genome shotgun (WGS) entry which is preliminary data.</text>
</comment>
<accession>A0A0A2SLW7</accession>
<dbReference type="Proteomes" id="UP000054422">
    <property type="component" value="Unassembled WGS sequence"/>
</dbReference>
<dbReference type="EMBL" id="JNCF01000124">
    <property type="protein sequence ID" value="KGP62135.1"/>
    <property type="molecule type" value="Genomic_DNA"/>
</dbReference>
<sequence>LTRLIAQYNKVNTYGVTYKLNGKTITEKHFDFNNTLIKELQAQVDSINAPGVKNWAAIDKQWREDVGGAQKQLPMHVVNEYCSNEPFYPVPKFTSQPKSSKQFYNWTTEKNENWFSGDSKLSVDFAIYKGALWRCRSGVREAGLRVSAVCVDLDAMTALCKVRTNDFIDLKSQLENQMTPDNHHQVFQI</sequence>
<evidence type="ECO:0000313" key="1">
    <source>
        <dbReference type="EMBL" id="KGP62135.1"/>
    </source>
</evidence>
<gene>
    <name evidence="1" type="ORF">EP47_01355</name>
</gene>
<reference evidence="1 2" key="1">
    <citation type="submission" date="2014-05" db="EMBL/GenBank/DDBJ databases">
        <authorList>
            <person name="Rizzardi K."/>
            <person name="Winiecka-Krusnell J."/>
            <person name="Ramliden M."/>
            <person name="Alm E."/>
            <person name="Andersson S."/>
            <person name="Byfors S."/>
        </authorList>
    </citation>
    <scope>NUCLEOTIDE SEQUENCE [LARGE SCALE GENOMIC DNA]</scope>
    <source>
        <strain evidence="1 2">LEGN</strain>
    </source>
</reference>
<name>A0A0A2SLW7_9GAMM</name>
<feature type="non-terminal residue" evidence="1">
    <location>
        <position position="1"/>
    </location>
</feature>
<protein>
    <submittedName>
        <fullName evidence="1">Uncharacterized protein</fullName>
    </submittedName>
</protein>
<evidence type="ECO:0000313" key="2">
    <source>
        <dbReference type="Proteomes" id="UP000054422"/>
    </source>
</evidence>
<proteinExistence type="predicted"/>
<dbReference type="AlphaFoldDB" id="A0A0A2SLW7"/>
<organism evidence="1 2">
    <name type="scientific">Legionella norrlandica</name>
    <dbReference type="NCBI Taxonomy" id="1498499"/>
    <lineage>
        <taxon>Bacteria</taxon>
        <taxon>Pseudomonadati</taxon>
        <taxon>Pseudomonadota</taxon>
        <taxon>Gammaproteobacteria</taxon>
        <taxon>Legionellales</taxon>
        <taxon>Legionellaceae</taxon>
        <taxon>Legionella</taxon>
    </lineage>
</organism>